<evidence type="ECO:0000313" key="2">
    <source>
        <dbReference type="EnsemblMetazoa" id="Aqu2.1.41210_001"/>
    </source>
</evidence>
<keyword evidence="1" id="KW-0472">Membrane</keyword>
<accession>A0A1X7VMZ8</accession>
<sequence>MLAHHCIIIISVSISSVLMMILQHLLLRWFPHASHTTHTTHTWIHPSWSTILMHAKPSRLHHRPGSRNRTHSLHHRWVGLLLLH</sequence>
<organism evidence="2">
    <name type="scientific">Amphimedon queenslandica</name>
    <name type="common">Sponge</name>
    <dbReference type="NCBI Taxonomy" id="400682"/>
    <lineage>
        <taxon>Eukaryota</taxon>
        <taxon>Metazoa</taxon>
        <taxon>Porifera</taxon>
        <taxon>Demospongiae</taxon>
        <taxon>Heteroscleromorpha</taxon>
        <taxon>Haplosclerida</taxon>
        <taxon>Niphatidae</taxon>
        <taxon>Amphimedon</taxon>
    </lineage>
</organism>
<keyword evidence="1" id="KW-0812">Transmembrane</keyword>
<proteinExistence type="predicted"/>
<dbReference type="AlphaFoldDB" id="A0A1X7VMZ8"/>
<keyword evidence="1" id="KW-1133">Transmembrane helix</keyword>
<evidence type="ECO:0000256" key="1">
    <source>
        <dbReference type="SAM" id="Phobius"/>
    </source>
</evidence>
<protein>
    <submittedName>
        <fullName evidence="2">Uncharacterized protein</fullName>
    </submittedName>
</protein>
<reference evidence="2" key="1">
    <citation type="submission" date="2017-05" db="UniProtKB">
        <authorList>
            <consortium name="EnsemblMetazoa"/>
        </authorList>
    </citation>
    <scope>IDENTIFICATION</scope>
</reference>
<name>A0A1X7VMZ8_AMPQE</name>
<dbReference type="InParanoid" id="A0A1X7VMZ8"/>
<dbReference type="EnsemblMetazoa" id="Aqu2.1.41210_001">
    <property type="protein sequence ID" value="Aqu2.1.41210_001"/>
    <property type="gene ID" value="Aqu2.1.41210"/>
</dbReference>
<feature type="transmembrane region" description="Helical" evidence="1">
    <location>
        <begin position="6"/>
        <end position="27"/>
    </location>
</feature>